<proteinExistence type="predicted"/>
<organism evidence="1 2">
    <name type="scientific">Snuella lapsa</name>
    <dbReference type="NCBI Taxonomy" id="870481"/>
    <lineage>
        <taxon>Bacteria</taxon>
        <taxon>Pseudomonadati</taxon>
        <taxon>Bacteroidota</taxon>
        <taxon>Flavobacteriia</taxon>
        <taxon>Flavobacteriales</taxon>
        <taxon>Flavobacteriaceae</taxon>
        <taxon>Snuella</taxon>
    </lineage>
</organism>
<evidence type="ECO:0000313" key="1">
    <source>
        <dbReference type="EMBL" id="GAA3565619.1"/>
    </source>
</evidence>
<name>A0ABP6XEK0_9FLAO</name>
<keyword evidence="2" id="KW-1185">Reference proteome</keyword>
<dbReference type="Proteomes" id="UP001500954">
    <property type="component" value="Unassembled WGS sequence"/>
</dbReference>
<sequence>MQYLFLLIALGSFFSCEEGGESNCYPEAVVPNWYAEKEIMVAYGAEFERNNYTVSNGDKLVFEYNHSGAQCDDIIDDEWGEKLTFQVELGETEFEFSNNEILLTKCFYQQYGAWVSHVKHEVEKGTIKGSKVSNKTWSITVDVEIMDLLLNDKPKQIQFTETYINVNLV</sequence>
<gene>
    <name evidence="1" type="ORF">GCM10022395_15010</name>
</gene>
<comment type="caution">
    <text evidence="1">The sequence shown here is derived from an EMBL/GenBank/DDBJ whole genome shotgun (WGS) entry which is preliminary data.</text>
</comment>
<evidence type="ECO:0000313" key="2">
    <source>
        <dbReference type="Proteomes" id="UP001500954"/>
    </source>
</evidence>
<reference evidence="2" key="1">
    <citation type="journal article" date="2019" name="Int. J. Syst. Evol. Microbiol.">
        <title>The Global Catalogue of Microorganisms (GCM) 10K type strain sequencing project: providing services to taxonomists for standard genome sequencing and annotation.</title>
        <authorList>
            <consortium name="The Broad Institute Genomics Platform"/>
            <consortium name="The Broad Institute Genome Sequencing Center for Infectious Disease"/>
            <person name="Wu L."/>
            <person name="Ma J."/>
        </authorList>
    </citation>
    <scope>NUCLEOTIDE SEQUENCE [LARGE SCALE GENOMIC DNA]</scope>
    <source>
        <strain evidence="2">JCM 17111</strain>
    </source>
</reference>
<dbReference type="EMBL" id="BAABCY010000036">
    <property type="protein sequence ID" value="GAA3565619.1"/>
    <property type="molecule type" value="Genomic_DNA"/>
</dbReference>
<protein>
    <submittedName>
        <fullName evidence="1">Uncharacterized protein</fullName>
    </submittedName>
</protein>
<dbReference type="RefSeq" id="WP_345005290.1">
    <property type="nucleotide sequence ID" value="NZ_BAABCY010000036.1"/>
</dbReference>
<accession>A0ABP6XEK0</accession>